<keyword evidence="2" id="KW-0677">Repeat</keyword>
<dbReference type="Gene3D" id="3.80.10.10">
    <property type="entry name" value="Ribonuclease Inhibitor"/>
    <property type="match status" value="3"/>
</dbReference>
<dbReference type="GeneID" id="61172749"/>
<dbReference type="SUPFAM" id="SSF142921">
    <property type="entry name" value="WGR domain-like"/>
    <property type="match status" value="1"/>
</dbReference>
<evidence type="ECO:0000313" key="5">
    <source>
        <dbReference type="Proteomes" id="UP000014570"/>
    </source>
</evidence>
<dbReference type="PANTHER" id="PTHR48051:SF1">
    <property type="entry name" value="RAS SUPPRESSOR PROTEIN 1"/>
    <property type="match status" value="1"/>
</dbReference>
<sequence length="602" mass="69484">MKKYLIYQDEGSKKFWSIQVSGSTFTVTFGKIGSSGQSSTKTFSDEKECLKEAEKLFREKLKKGYVEAELTEQRSETELPEQNSEPIQKLLSDSFHQFLKVKVKDFEESKYAKTFQKINWEKEAEKVFQSVCSYWKKLKEKNIEPIGIFDIRWDDAATQYSIEFDYDTESNDPKNAMEEGAVDNESVIDFSDLIRKNLKEEPDDIWETMGEDYTVMQNILCKMSKEIILQTLKENSFLQIEKQTPYYLIFAYYHDDEESEVIFDSSGKIKNSPYPELTKKGIDLSKLYNSKDKSMLIEDRNLEEIPDEIGDYQDLETLSCWNTKIAKLPNTITALQNLKDLSIISKKLTEFPIEICKLSNLRYLYIRTEKINKLPEDVGALVNLNHLNLCGNKLKDLPKNLQKLTLLKRLNLGENKFEKIPTALYGMNSIEELDLRHNPFKSLDGIGKITGLITIHTYAVGIKELTPEIGQLKNCKYFHLSDVDIEEIPKEIGDMDSMYTLEISKTKIRFLPDTIGKLKNCKSLDIQKNQIEFLPETIGTMENLEELSAGNNKLTDLPESIYQLKKLKEIGLWGNSFSQDQKAKIVSRLKENIPGIKINIDK</sequence>
<name>A0AAV3JB51_LEPBO</name>
<dbReference type="EMBL" id="AHNP02000007">
    <property type="protein sequence ID" value="EPG57761.1"/>
    <property type="molecule type" value="Genomic_DNA"/>
</dbReference>
<dbReference type="InterPro" id="IPR050216">
    <property type="entry name" value="LRR_domain-containing"/>
</dbReference>
<dbReference type="SMART" id="SM00369">
    <property type="entry name" value="LRR_TYP"/>
    <property type="match status" value="4"/>
</dbReference>
<dbReference type="SMART" id="SM00773">
    <property type="entry name" value="WGR"/>
    <property type="match status" value="1"/>
</dbReference>
<dbReference type="InterPro" id="IPR003591">
    <property type="entry name" value="Leu-rich_rpt_typical-subtyp"/>
</dbReference>
<comment type="caution">
    <text evidence="4">The sequence shown here is derived from an EMBL/GenBank/DDBJ whole genome shotgun (WGS) entry which is preliminary data.</text>
</comment>
<dbReference type="InterPro" id="IPR049809">
    <property type="entry name" value="YehF/YfeS-like_WGR"/>
</dbReference>
<evidence type="ECO:0000259" key="3">
    <source>
        <dbReference type="PROSITE" id="PS51977"/>
    </source>
</evidence>
<dbReference type="SMART" id="SM00364">
    <property type="entry name" value="LRR_BAC"/>
    <property type="match status" value="4"/>
</dbReference>
<dbReference type="InterPro" id="IPR001611">
    <property type="entry name" value="Leu-rich_rpt"/>
</dbReference>
<dbReference type="RefSeq" id="WP_002733195.1">
    <property type="nucleotide sequence ID" value="NZ_AHNP02000007.1"/>
</dbReference>
<dbReference type="InterPro" id="IPR036930">
    <property type="entry name" value="WGR_dom_sf"/>
</dbReference>
<keyword evidence="1" id="KW-0433">Leucine-rich repeat</keyword>
<dbReference type="Pfam" id="PF05406">
    <property type="entry name" value="WGR"/>
    <property type="match status" value="1"/>
</dbReference>
<dbReference type="Gene3D" id="2.20.140.10">
    <property type="entry name" value="WGR domain"/>
    <property type="match status" value="1"/>
</dbReference>
<dbReference type="AlphaFoldDB" id="A0AAV3JB51"/>
<proteinExistence type="predicted"/>
<dbReference type="InterPro" id="IPR032675">
    <property type="entry name" value="LRR_dom_sf"/>
</dbReference>
<reference evidence="4 5" key="1">
    <citation type="submission" date="2013-04" db="EMBL/GenBank/DDBJ databases">
        <authorList>
            <person name="Harkins D.M."/>
            <person name="Durkin A.S."/>
            <person name="Brinkac L.M."/>
            <person name="Haft D.H."/>
            <person name="Selengut J.D."/>
            <person name="Sanka R."/>
            <person name="DePew J."/>
            <person name="Purushe J."/>
            <person name="Chanthongthip A."/>
            <person name="Lattana O."/>
            <person name="Phetsouvanh R."/>
            <person name="Newton P.N."/>
            <person name="Vinetz J.M."/>
            <person name="Sutton G.G."/>
            <person name="Nierman W.C."/>
            <person name="Fouts D.E."/>
        </authorList>
    </citation>
    <scope>NUCLEOTIDE SEQUENCE [LARGE SCALE GENOMIC DNA]</scope>
    <source>
        <strain evidence="4 5">UI 09931</strain>
    </source>
</reference>
<organism evidence="4 5">
    <name type="scientific">Leptospira borgpetersenii serovar Javanica str. UI 09931</name>
    <dbReference type="NCBI Taxonomy" id="1049767"/>
    <lineage>
        <taxon>Bacteria</taxon>
        <taxon>Pseudomonadati</taxon>
        <taxon>Spirochaetota</taxon>
        <taxon>Spirochaetia</taxon>
        <taxon>Leptospirales</taxon>
        <taxon>Leptospiraceae</taxon>
        <taxon>Leptospira</taxon>
    </lineage>
</organism>
<dbReference type="Pfam" id="PF23598">
    <property type="entry name" value="LRR_14"/>
    <property type="match status" value="2"/>
</dbReference>
<dbReference type="SUPFAM" id="SSF52058">
    <property type="entry name" value="L domain-like"/>
    <property type="match status" value="1"/>
</dbReference>
<dbReference type="PROSITE" id="PS51977">
    <property type="entry name" value="WGR"/>
    <property type="match status" value="1"/>
</dbReference>
<accession>A0AAV3JB51</accession>
<evidence type="ECO:0000313" key="4">
    <source>
        <dbReference type="EMBL" id="EPG57761.1"/>
    </source>
</evidence>
<dbReference type="PROSITE" id="PS51450">
    <property type="entry name" value="LRR"/>
    <property type="match status" value="2"/>
</dbReference>
<dbReference type="InterPro" id="IPR008893">
    <property type="entry name" value="WGR_domain"/>
</dbReference>
<dbReference type="CDD" id="cd07996">
    <property type="entry name" value="WGR_MMR_like"/>
    <property type="match status" value="1"/>
</dbReference>
<feature type="domain" description="WGR" evidence="3">
    <location>
        <begin position="3"/>
        <end position="83"/>
    </location>
</feature>
<protein>
    <submittedName>
        <fullName evidence="4">WGR domain protein</fullName>
    </submittedName>
</protein>
<gene>
    <name evidence="4" type="ORF">LEP1GSC103_3173</name>
</gene>
<dbReference type="Proteomes" id="UP000014570">
    <property type="component" value="Unassembled WGS sequence"/>
</dbReference>
<dbReference type="PANTHER" id="PTHR48051">
    <property type="match status" value="1"/>
</dbReference>
<dbReference type="InterPro" id="IPR055414">
    <property type="entry name" value="LRR_R13L4/SHOC2-like"/>
</dbReference>
<evidence type="ECO:0000256" key="1">
    <source>
        <dbReference type="ARBA" id="ARBA00022614"/>
    </source>
</evidence>
<dbReference type="GO" id="GO:0005737">
    <property type="term" value="C:cytoplasm"/>
    <property type="evidence" value="ECO:0007669"/>
    <property type="project" value="TreeGrafter"/>
</dbReference>
<evidence type="ECO:0000256" key="2">
    <source>
        <dbReference type="ARBA" id="ARBA00022737"/>
    </source>
</evidence>